<sequence>MRFYLESEHGKIQKIRLKDLVKLTSPSTNQPPTNGSTSGLITPFLQSTASASSSASKATSAASSISMGAKPKVLKLNIADLSLTARTDTQTMLQIDELSSDGRRVKKRALDVSNLSPVKKLKKRREALARGRLVSGDDNSYAPLSDTLLGILQDFSDHGFEFVPDSRGIPDIQTLIAAATGTRSRRRYLTSDQPLLEWRPFADEYLAEMIRNEGRCDSDTELCYRCNRGVPLYRCTECFAEDLVCDQCCRELHWDRPLDKVEKWNGTFFEKIRLRDLGIFVQLGHRALECCGNPRFINGFTVIHTNGIHNVLLAYCDCPGRHAGANGGSNYCAAVAATYQVLNTFHVLTLQGKVTTYDFYAGLEKLSNNSGLGEAKDRYKSFSRMMREWSHLKMAKRSGCGNDSERTLAETRTGEMGIPCIACPRPGVNLPDNWQDAPKSERFLYYLFLAIDACFRLKRRVVSSEKRDPDLDAGGSYFTEDEPFRNFLLGVTDQREMLTCTGLAALDHANTKYSRGYATTGIGVGVCARHEFIQRTGAVDLQKGERYANMDYAYTSLLRHHDPALTKVTSYDIVCQWSKNLVSRVKALPSLVRTNLAQQVTHFVIPKLHIHGHQVSCQLEYSLNWLPGAARTDGEGIEWPWAHMGPIATSTRDMGPGARHGTINNHFGHWNWVKLTRLGTLLRKRMRTAVDEHRVHKEELKAFTQGRGADTEAWLKVISEWEEDQERPAGERVGSMNPYEMPKGGMTESDVRLKLAEQEGKRAEEGSFSLHVVGPSALMTQLLEVQELQRQLKLDVVAKSFETAAQKTVLANESIPEHAEDVPIIFPSDLPVSQCCDPGCCADLASYEEQMRDAQLRTALLNLRTHLHMKSRLLTYQTTNVKAQGMVVKSQSVFKCNQRQIDLDTAKYQDAWQAMKNLQGKDSVGWRKLKLRDVRRMDGEEDKAVGIQRKRLGKKKMAAFRAEAKEDAGNSGDSSDDSDEEGRLDDTGGKVQNKLKKARAAVGEGRRHVSWIWMESGTGKVVNQQVLEDIVRVKWCKLYARTARWGEEIRLLSAEMERCLTTLEYNVKEWEHWTEYCGPLAVGKDVSHAEGIAEGFRAVWGVLHEEGGSFEVVEDDEGERPAPGDNDAEMDGASEDEEEQEAEVDGWDDMADIPSEI</sequence>
<dbReference type="AlphaFoldDB" id="A0A6A4GG82"/>
<dbReference type="PANTHER" id="PTHR33104">
    <property type="entry name" value="SI:DKEY-29D5.2"/>
    <property type="match status" value="1"/>
</dbReference>
<dbReference type="CDD" id="cd19757">
    <property type="entry name" value="Bbox1"/>
    <property type="match status" value="1"/>
</dbReference>
<dbReference type="Pfam" id="PF18758">
    <property type="entry name" value="KDZ"/>
    <property type="match status" value="1"/>
</dbReference>
<feature type="compositionally biased region" description="Acidic residues" evidence="1">
    <location>
        <begin position="1126"/>
        <end position="1151"/>
    </location>
</feature>
<dbReference type="PANTHER" id="PTHR33104:SF2">
    <property type="entry name" value="CXC3 LIKE CYSTEINE CLUSTER DOMAIN-CONTAINING PROTEIN"/>
    <property type="match status" value="1"/>
</dbReference>
<feature type="region of interest" description="Disordered" evidence="1">
    <location>
        <begin position="725"/>
        <end position="747"/>
    </location>
</feature>
<dbReference type="OrthoDB" id="2804062at2759"/>
<dbReference type="Proteomes" id="UP000799118">
    <property type="component" value="Unassembled WGS sequence"/>
</dbReference>
<evidence type="ECO:0000259" key="2">
    <source>
        <dbReference type="Pfam" id="PF18803"/>
    </source>
</evidence>
<dbReference type="InterPro" id="IPR041457">
    <property type="entry name" value="CxC2_KDZ-assoc"/>
</dbReference>
<evidence type="ECO:0000313" key="3">
    <source>
        <dbReference type="EMBL" id="KAE9384576.1"/>
    </source>
</evidence>
<evidence type="ECO:0000256" key="1">
    <source>
        <dbReference type="SAM" id="MobiDB-lite"/>
    </source>
</evidence>
<evidence type="ECO:0000313" key="4">
    <source>
        <dbReference type="Proteomes" id="UP000799118"/>
    </source>
</evidence>
<feature type="region of interest" description="Disordered" evidence="1">
    <location>
        <begin position="1112"/>
        <end position="1157"/>
    </location>
</feature>
<reference evidence="3" key="1">
    <citation type="journal article" date="2019" name="Environ. Microbiol.">
        <title>Fungal ecological strategies reflected in gene transcription - a case study of two litter decomposers.</title>
        <authorList>
            <person name="Barbi F."/>
            <person name="Kohler A."/>
            <person name="Barry K."/>
            <person name="Baskaran P."/>
            <person name="Daum C."/>
            <person name="Fauchery L."/>
            <person name="Ihrmark K."/>
            <person name="Kuo A."/>
            <person name="LaButti K."/>
            <person name="Lipzen A."/>
            <person name="Morin E."/>
            <person name="Grigoriev I.V."/>
            <person name="Henrissat B."/>
            <person name="Lindahl B."/>
            <person name="Martin F."/>
        </authorList>
    </citation>
    <scope>NUCLEOTIDE SEQUENCE</scope>
    <source>
        <strain evidence="3">JB14</strain>
    </source>
</reference>
<protein>
    <recommendedName>
        <fullName evidence="2">CxC2-like cysteine cluster KDZ transposase-associated domain-containing protein</fullName>
    </recommendedName>
</protein>
<keyword evidence="4" id="KW-1185">Reference proteome</keyword>
<gene>
    <name evidence="3" type="ORF">BT96DRAFT_1007935</name>
</gene>
<proteinExistence type="predicted"/>
<dbReference type="Pfam" id="PF18803">
    <property type="entry name" value="CxC2"/>
    <property type="match status" value="1"/>
</dbReference>
<feature type="compositionally biased region" description="Acidic residues" evidence="1">
    <location>
        <begin position="974"/>
        <end position="983"/>
    </location>
</feature>
<name>A0A6A4GG82_9AGAR</name>
<dbReference type="EMBL" id="ML770118">
    <property type="protein sequence ID" value="KAE9384576.1"/>
    <property type="molecule type" value="Genomic_DNA"/>
</dbReference>
<feature type="domain" description="CxC2-like cysteine cluster KDZ transposase-associated" evidence="2">
    <location>
        <begin position="274"/>
        <end position="371"/>
    </location>
</feature>
<dbReference type="InterPro" id="IPR040521">
    <property type="entry name" value="KDZ"/>
</dbReference>
<feature type="region of interest" description="Disordered" evidence="1">
    <location>
        <begin position="958"/>
        <end position="995"/>
    </location>
</feature>
<accession>A0A6A4GG82</accession>
<organism evidence="3 4">
    <name type="scientific">Gymnopus androsaceus JB14</name>
    <dbReference type="NCBI Taxonomy" id="1447944"/>
    <lineage>
        <taxon>Eukaryota</taxon>
        <taxon>Fungi</taxon>
        <taxon>Dikarya</taxon>
        <taxon>Basidiomycota</taxon>
        <taxon>Agaricomycotina</taxon>
        <taxon>Agaricomycetes</taxon>
        <taxon>Agaricomycetidae</taxon>
        <taxon>Agaricales</taxon>
        <taxon>Marasmiineae</taxon>
        <taxon>Omphalotaceae</taxon>
        <taxon>Gymnopus</taxon>
    </lineage>
</organism>